<dbReference type="GO" id="GO:0016831">
    <property type="term" value="F:carboxy-lyase activity"/>
    <property type="evidence" value="ECO:0007669"/>
    <property type="project" value="InterPro"/>
</dbReference>
<dbReference type="PANTHER" id="PTHR30108">
    <property type="entry name" value="3-OCTAPRENYL-4-HYDROXYBENZOATE CARBOXY-LYASE-RELATED"/>
    <property type="match status" value="1"/>
</dbReference>
<proteinExistence type="inferred from homology"/>
<reference evidence="5" key="1">
    <citation type="submission" date="2016-10" db="EMBL/GenBank/DDBJ databases">
        <authorList>
            <person name="Varghese N."/>
            <person name="Submissions S."/>
        </authorList>
    </citation>
    <scope>NUCLEOTIDE SEQUENCE [LARGE SCALE GENOMIC DNA]</scope>
    <source>
        <strain evidence="5">CGMCC 1.8711</strain>
    </source>
</reference>
<dbReference type="RefSeq" id="WP_089882369.1">
    <property type="nucleotide sequence ID" value="NZ_FOYS01000005.1"/>
</dbReference>
<dbReference type="GO" id="GO:0005737">
    <property type="term" value="C:cytoplasm"/>
    <property type="evidence" value="ECO:0007669"/>
    <property type="project" value="TreeGrafter"/>
</dbReference>
<evidence type="ECO:0000256" key="1">
    <source>
        <dbReference type="ARBA" id="ARBA00010021"/>
    </source>
</evidence>
<comment type="similarity">
    <text evidence="1">Belongs to the UbiD family.</text>
</comment>
<organism evidence="4 5">
    <name type="scientific">Halogeometricum limi</name>
    <dbReference type="NCBI Taxonomy" id="555875"/>
    <lineage>
        <taxon>Archaea</taxon>
        <taxon>Methanobacteriati</taxon>
        <taxon>Methanobacteriota</taxon>
        <taxon>Stenosarchaea group</taxon>
        <taxon>Halobacteria</taxon>
        <taxon>Halobacteriales</taxon>
        <taxon>Haloferacaceae</taxon>
        <taxon>Halogeometricum</taxon>
    </lineage>
</organism>
<dbReference type="GO" id="GO:0033494">
    <property type="term" value="P:ferulate metabolic process"/>
    <property type="evidence" value="ECO:0007669"/>
    <property type="project" value="TreeGrafter"/>
</dbReference>
<evidence type="ECO:0000259" key="3">
    <source>
        <dbReference type="Pfam" id="PF20696"/>
    </source>
</evidence>
<evidence type="ECO:0000313" key="4">
    <source>
        <dbReference type="EMBL" id="SFR63878.1"/>
    </source>
</evidence>
<dbReference type="STRING" id="555875.SAMN04488124_2967"/>
<dbReference type="OrthoDB" id="198775at2157"/>
<evidence type="ECO:0000259" key="2">
    <source>
        <dbReference type="Pfam" id="PF01977"/>
    </source>
</evidence>
<dbReference type="SUPFAM" id="SSF50475">
    <property type="entry name" value="FMN-binding split barrel"/>
    <property type="match status" value="1"/>
</dbReference>
<dbReference type="PANTHER" id="PTHR30108:SF17">
    <property type="entry name" value="FERULIC ACID DECARBOXYLASE 1"/>
    <property type="match status" value="1"/>
</dbReference>
<dbReference type="InterPro" id="IPR049381">
    <property type="entry name" value="UbiD-like_C"/>
</dbReference>
<dbReference type="Pfam" id="PF20696">
    <property type="entry name" value="UbiD_C"/>
    <property type="match status" value="1"/>
</dbReference>
<dbReference type="EMBL" id="FOYS01000005">
    <property type="protein sequence ID" value="SFR63878.1"/>
    <property type="molecule type" value="Genomic_DNA"/>
</dbReference>
<evidence type="ECO:0000313" key="5">
    <source>
        <dbReference type="Proteomes" id="UP000243250"/>
    </source>
</evidence>
<feature type="domain" description="3-octaprenyl-4-hydroxybenzoate carboxy-lyase-like C-terminal" evidence="3">
    <location>
        <begin position="315"/>
        <end position="419"/>
    </location>
</feature>
<feature type="domain" description="3-octaprenyl-4-hydroxybenzoate carboxy-lyase-like Rift-related" evidence="2">
    <location>
        <begin position="150"/>
        <end position="287"/>
    </location>
</feature>
<gene>
    <name evidence="4" type="ORF">SAMN04488124_2967</name>
</gene>
<dbReference type="GO" id="GO:0046281">
    <property type="term" value="P:cinnamic acid catabolic process"/>
    <property type="evidence" value="ECO:0007669"/>
    <property type="project" value="TreeGrafter"/>
</dbReference>
<accession>A0A1I6IB12</accession>
<dbReference type="SUPFAM" id="SSF143968">
    <property type="entry name" value="UbiD C-terminal domain-like"/>
    <property type="match status" value="1"/>
</dbReference>
<dbReference type="InterPro" id="IPR002830">
    <property type="entry name" value="UbiD"/>
</dbReference>
<name>A0A1I6IB12_9EURY</name>
<dbReference type="InterPro" id="IPR048304">
    <property type="entry name" value="UbiD_Rift_dom"/>
</dbReference>
<dbReference type="Proteomes" id="UP000243250">
    <property type="component" value="Unassembled WGS sequence"/>
</dbReference>
<dbReference type="Gene3D" id="3.40.1670.10">
    <property type="entry name" value="UbiD C-terminal domain-like"/>
    <property type="match status" value="1"/>
</dbReference>
<protein>
    <submittedName>
        <fullName evidence="4">4-hydroxy-3-polyprenylbenzoate decarboxylase</fullName>
    </submittedName>
</protein>
<dbReference type="Pfam" id="PF01977">
    <property type="entry name" value="UbiD"/>
    <property type="match status" value="1"/>
</dbReference>
<sequence length="468" mass="50052">MEFRETVDALATADDLVTIDERIDDPTLPFAVAAESARSNGPAVLLSDVPGEGSLACGVRGGPDRMLRRARLPWYRYAVGMGLPADTSYGRMLDVLTTPPADRPSLRRRAAAASGHDRDVTSLCLPVAGEDDRQLVSDGILAVEAGDRQLWAPVRGEVRGRSTLRVHVPASVAKRAPENAPVSVALGVPTAALLAAHLSSAQTQPWRRWSAPEVAAALDDVPLAPCAGGLLPASAEVVVDGTLTRAAGSATVPRAAWEDVANSEPFAVAVDRVASRSDPVLPLAPLGEPLGDDTHLTSLVEGARLSARVNGYWGVSPVSWIGLPVEAGLGVCFVASEILYAGFEWQLANTLFSFGPTFDKVVVLDTDATFENLASALDDMWVKAHPSHDWIFSEAAAPAATAPSYRADGQTGSRLYVDAAWDPRWDEEFIAPEVEFELMYPEEIRETVAERWHALGFDGTETSEERDE</sequence>
<dbReference type="AlphaFoldDB" id="A0A1I6IB12"/>
<keyword evidence="5" id="KW-1185">Reference proteome</keyword>